<keyword evidence="5" id="KW-0106">Calcium</keyword>
<keyword evidence="3" id="KW-0272">Extracellular matrix</keyword>
<evidence type="ECO:0000256" key="1">
    <source>
        <dbReference type="ARBA" id="ARBA00004498"/>
    </source>
</evidence>
<evidence type="ECO:0000259" key="7">
    <source>
        <dbReference type="PROSITE" id="PS50993"/>
    </source>
</evidence>
<dbReference type="OrthoDB" id="6375837at2759"/>
<dbReference type="Proteomes" id="UP000595437">
    <property type="component" value="Chromosome 8"/>
</dbReference>
<organism evidence="8 9">
    <name type="scientific">Caligus rogercresseyi</name>
    <name type="common">Sea louse</name>
    <dbReference type="NCBI Taxonomy" id="217165"/>
    <lineage>
        <taxon>Eukaryota</taxon>
        <taxon>Metazoa</taxon>
        <taxon>Ecdysozoa</taxon>
        <taxon>Arthropoda</taxon>
        <taxon>Crustacea</taxon>
        <taxon>Multicrustacea</taxon>
        <taxon>Hexanauplia</taxon>
        <taxon>Copepoda</taxon>
        <taxon>Siphonostomatoida</taxon>
        <taxon>Caligidae</taxon>
        <taxon>Caligus</taxon>
    </lineage>
</organism>
<reference evidence="9" key="1">
    <citation type="submission" date="2021-01" db="EMBL/GenBank/DDBJ databases">
        <title>Caligus Genome Assembly.</title>
        <authorList>
            <person name="Gallardo-Escarate C."/>
        </authorList>
    </citation>
    <scope>NUCLEOTIDE SEQUENCE [LARGE SCALE GENOMIC DNA]</scope>
</reference>
<keyword evidence="9" id="KW-1185">Reference proteome</keyword>
<keyword evidence="4" id="KW-0732">Signal</keyword>
<keyword evidence="2" id="KW-0964">Secreted</keyword>
<comment type="subcellular location">
    <subcellularLocation>
        <location evidence="1">Secreted</location>
        <location evidence="1">Extracellular space</location>
        <location evidence="1">Extracellular matrix</location>
    </subcellularLocation>
</comment>
<evidence type="ECO:0000256" key="4">
    <source>
        <dbReference type="ARBA" id="ARBA00022729"/>
    </source>
</evidence>
<name>A0A7T8KA06_CALRO</name>
<gene>
    <name evidence="8" type="ORF">FKW44_013044</name>
</gene>
<dbReference type="InterPro" id="IPR009017">
    <property type="entry name" value="GFP"/>
</dbReference>
<dbReference type="EMBL" id="CP045897">
    <property type="protein sequence ID" value="QQP51624.1"/>
    <property type="molecule type" value="Genomic_DNA"/>
</dbReference>
<dbReference type="Pfam" id="PF07474">
    <property type="entry name" value="G2F"/>
    <property type="match status" value="1"/>
</dbReference>
<evidence type="ECO:0000313" key="9">
    <source>
        <dbReference type="Proteomes" id="UP000595437"/>
    </source>
</evidence>
<dbReference type="SUPFAM" id="SSF54511">
    <property type="entry name" value="GFP-like"/>
    <property type="match status" value="1"/>
</dbReference>
<evidence type="ECO:0000256" key="6">
    <source>
        <dbReference type="ARBA" id="ARBA00023180"/>
    </source>
</evidence>
<keyword evidence="6" id="KW-0325">Glycoprotein</keyword>
<feature type="non-terminal residue" evidence="8">
    <location>
        <position position="1"/>
    </location>
</feature>
<evidence type="ECO:0000313" key="8">
    <source>
        <dbReference type="EMBL" id="QQP51624.1"/>
    </source>
</evidence>
<protein>
    <recommendedName>
        <fullName evidence="7">Nidogen G2 beta-barrel domain-containing protein</fullName>
    </recommendedName>
</protein>
<dbReference type="InterPro" id="IPR006605">
    <property type="entry name" value="G2_nidogen/fibulin_G2F"/>
</dbReference>
<dbReference type="Gene3D" id="2.40.155.10">
    <property type="entry name" value="Green fluorescent protein"/>
    <property type="match status" value="1"/>
</dbReference>
<evidence type="ECO:0000256" key="3">
    <source>
        <dbReference type="ARBA" id="ARBA00022530"/>
    </source>
</evidence>
<dbReference type="AlphaFoldDB" id="A0A7T8KA06"/>
<proteinExistence type="predicted"/>
<feature type="domain" description="Nidogen G2 beta-barrel" evidence="7">
    <location>
        <begin position="1"/>
        <end position="83"/>
    </location>
</feature>
<evidence type="ECO:0000256" key="2">
    <source>
        <dbReference type="ARBA" id="ARBA00022525"/>
    </source>
</evidence>
<sequence length="83" mass="9492">GLDVFDYINADVHVEGSLPKLGPKGVKVNIEDFDEKFTKERTGLFTSKSKRKIILEDGSLQKIPMHVEQEIHFEECDGNSRMR</sequence>
<accession>A0A7T8KA06</accession>
<dbReference type="PROSITE" id="PS50993">
    <property type="entry name" value="NIDOGEN_G2"/>
    <property type="match status" value="1"/>
</dbReference>
<evidence type="ECO:0000256" key="5">
    <source>
        <dbReference type="ARBA" id="ARBA00022837"/>
    </source>
</evidence>